<accession>A0AA97KS25</accession>
<evidence type="ECO:0000313" key="4">
    <source>
        <dbReference type="RefSeq" id="XP_054827552.1"/>
    </source>
</evidence>
<keyword evidence="3" id="KW-1185">Reference proteome</keyword>
<evidence type="ECO:0000259" key="2">
    <source>
        <dbReference type="Pfam" id="PF15082"/>
    </source>
</evidence>
<dbReference type="AlphaFoldDB" id="A0AA97KS25"/>
<dbReference type="RefSeq" id="XP_054827552.1">
    <property type="nucleotide sequence ID" value="XM_054971577.1"/>
</dbReference>
<reference evidence="4" key="1">
    <citation type="submission" date="2025-08" db="UniProtKB">
        <authorList>
            <consortium name="RefSeq"/>
        </authorList>
    </citation>
    <scope>IDENTIFICATION</scope>
    <source>
        <tissue evidence="4">Blood</tissue>
    </source>
</reference>
<dbReference type="PANTHER" id="PTHR33331:SF13">
    <property type="entry name" value="COILED-COIL DOMAIN CONTAINING 162"/>
    <property type="match status" value="1"/>
</dbReference>
<dbReference type="InterPro" id="IPR040401">
    <property type="entry name" value="CCDC162"/>
</dbReference>
<dbReference type="GeneID" id="129324355"/>
<sequence>MDKIYKISSTERVQQVEKELAVQLAELKTEIEDNGVLQGTPHKAYSSVPLPKDIYFFRRERELALKKCLQVAEAKPLVIQADVMQRELDTCLKREYNSESLPLLLHQFFTDRIAQLVQSKYLYMLRWKRFCQHSSVIEQLYPLYQKQMAHIMQEYNDAVQRAARLSTARENFLTGKENPTSLVTQEDLAIYTQWLICHLHSLKAIHNYLQVLQYLPISHRMEVAIGRHQNQGDGNKYRAARKLESLSSSIQFFMSPNASATDGFVSRETASALPQHRTETDELKPQLRHLLSQFGISYNTEDLRHSADEMELFSTVTQKFRSIFNKQQRMRTFPVYDAGTPGSETGSIVDPKMVLKKKANWIPFVKIKPKKDPWKEKLIMKLKQWKKVDELLQLQSKFLEEQTSDDGDNNPNVTISEKNVKNANRSNCSKLSSRKKDPRYNYKTALQLLGLDEGTEEASSKDLTMMKGAYLSLLYLRHLRIRELQESSTTSGPLKERSQSAPRV</sequence>
<proteinExistence type="predicted"/>
<dbReference type="PANTHER" id="PTHR33331">
    <property type="entry name" value="COILED-COIL DOMAIN-CONTAINING PROTEIN 162"/>
    <property type="match status" value="1"/>
</dbReference>
<evidence type="ECO:0000256" key="1">
    <source>
        <dbReference type="SAM" id="MobiDB-lite"/>
    </source>
</evidence>
<name>A0AA97KS25_EUBMA</name>
<feature type="region of interest" description="Disordered" evidence="1">
    <location>
        <begin position="402"/>
        <end position="436"/>
    </location>
</feature>
<dbReference type="Proteomes" id="UP001190640">
    <property type="component" value="Chromosome 1"/>
</dbReference>
<dbReference type="InterPro" id="IPR029376">
    <property type="entry name" value="DUF4549"/>
</dbReference>
<feature type="region of interest" description="Disordered" evidence="1">
    <location>
        <begin position="485"/>
        <end position="504"/>
    </location>
</feature>
<dbReference type="KEGG" id="emc:129324355"/>
<organism evidence="3 4">
    <name type="scientific">Eublepharis macularius</name>
    <name type="common">Leopard gecko</name>
    <name type="synonym">Cyrtodactylus macularius</name>
    <dbReference type="NCBI Taxonomy" id="481883"/>
    <lineage>
        <taxon>Eukaryota</taxon>
        <taxon>Metazoa</taxon>
        <taxon>Chordata</taxon>
        <taxon>Craniata</taxon>
        <taxon>Vertebrata</taxon>
        <taxon>Euteleostomi</taxon>
        <taxon>Lepidosauria</taxon>
        <taxon>Squamata</taxon>
        <taxon>Bifurcata</taxon>
        <taxon>Gekkota</taxon>
        <taxon>Eublepharidae</taxon>
        <taxon>Eublepharinae</taxon>
        <taxon>Eublepharis</taxon>
    </lineage>
</organism>
<evidence type="ECO:0000313" key="3">
    <source>
        <dbReference type="Proteomes" id="UP001190640"/>
    </source>
</evidence>
<gene>
    <name evidence="4" type="primary">LOC129324355</name>
</gene>
<dbReference type="Pfam" id="PF15082">
    <property type="entry name" value="DUF4549"/>
    <property type="match status" value="1"/>
</dbReference>
<feature type="domain" description="DUF4549" evidence="2">
    <location>
        <begin position="5"/>
        <end position="145"/>
    </location>
</feature>
<feature type="compositionally biased region" description="Polar residues" evidence="1">
    <location>
        <begin position="409"/>
        <end position="431"/>
    </location>
</feature>
<protein>
    <recommendedName>
        <fullName evidence="2">DUF4549 domain-containing protein</fullName>
    </recommendedName>
</protein>